<dbReference type="Gene3D" id="3.90.25.10">
    <property type="entry name" value="UDP-galactose 4-epimerase, domain 1"/>
    <property type="match status" value="1"/>
</dbReference>
<sequence length="317" mass="35272">MLRNKFIIVTGGAGFIGSHIAEVLAEDNEVVVIDNLYTGRKENIPANVKFVEADVRDYSIAEMIRHADYIFHEAAIVSVQESIENPLLTEEVNVLGTLNILRALSEGHGKLIFASSAAIYGDSSNLPLREDEPPRPLSPYGVSKVAGEHYCMVFHRLYGVPTVVLRYFNVFGPRQGGNQYAGVIRIFMERALKGEPLVIFGDGRQTRDFIYVKDVVRANIIVAEKRRAEGETFNVATGRETTILELALKVIELTGSSSPVLFDAPRPGDIRRSVANVEKISRLGFKPRYTLEDGLRETLEWFQKTFNIVNQSGGESL</sequence>
<dbReference type="STRING" id="529709.PYCH_01750"/>
<evidence type="ECO:0000259" key="1">
    <source>
        <dbReference type="Pfam" id="PF01370"/>
    </source>
</evidence>
<evidence type="ECO:0000313" key="3">
    <source>
        <dbReference type="Proteomes" id="UP000008386"/>
    </source>
</evidence>
<reference evidence="2 3" key="1">
    <citation type="journal article" date="2011" name="J. Bacteriol.">
        <title>Complete genome sequence of the obligate piezophilic hyperthermophilic archaeon Pyrococcus yayanosii CH1.</title>
        <authorList>
            <person name="Jun X."/>
            <person name="Lupeng L."/>
            <person name="Minjuan X."/>
            <person name="Oger P."/>
            <person name="Fengping W."/>
            <person name="Jebbar M."/>
            <person name="Xiang X."/>
        </authorList>
    </citation>
    <scope>NUCLEOTIDE SEQUENCE [LARGE SCALE GENOMIC DNA]</scope>
    <source>
        <strain evidence="3">CH1 / JCM 16557</strain>
    </source>
</reference>
<dbReference type="KEGG" id="pya:PYCH_01750"/>
<dbReference type="PANTHER" id="PTHR43245">
    <property type="entry name" value="BIFUNCTIONAL POLYMYXIN RESISTANCE PROTEIN ARNA"/>
    <property type="match status" value="1"/>
</dbReference>
<dbReference type="Pfam" id="PF01370">
    <property type="entry name" value="Epimerase"/>
    <property type="match status" value="1"/>
</dbReference>
<keyword evidence="3" id="KW-1185">Reference proteome</keyword>
<gene>
    <name evidence="2" type="ordered locus">PYCH_01750</name>
</gene>
<dbReference type="InterPro" id="IPR050177">
    <property type="entry name" value="Lipid_A_modif_metabolic_enz"/>
</dbReference>
<dbReference type="eggNOG" id="arCOG01369">
    <property type="taxonomic scope" value="Archaea"/>
</dbReference>
<dbReference type="AlphaFoldDB" id="F8AFX8"/>
<dbReference type="PANTHER" id="PTHR43245:SF13">
    <property type="entry name" value="UDP-D-APIOSE_UDP-D-XYLOSE SYNTHASE 2"/>
    <property type="match status" value="1"/>
</dbReference>
<dbReference type="SUPFAM" id="SSF51735">
    <property type="entry name" value="NAD(P)-binding Rossmann-fold domains"/>
    <property type="match status" value="1"/>
</dbReference>
<organism evidence="2 3">
    <name type="scientific">Pyrococcus yayanosii (strain CH1 / JCM 16557)</name>
    <dbReference type="NCBI Taxonomy" id="529709"/>
    <lineage>
        <taxon>Archaea</taxon>
        <taxon>Methanobacteriati</taxon>
        <taxon>Methanobacteriota</taxon>
        <taxon>Thermococci</taxon>
        <taxon>Thermococcales</taxon>
        <taxon>Thermococcaceae</taxon>
        <taxon>Pyrococcus</taxon>
    </lineage>
</organism>
<protein>
    <submittedName>
        <fullName evidence="2">UDP-glucose 4-epimerase</fullName>
    </submittedName>
</protein>
<dbReference type="RefSeq" id="WP_013904942.1">
    <property type="nucleotide sequence ID" value="NC_015680.1"/>
</dbReference>
<dbReference type="EMBL" id="CP002779">
    <property type="protein sequence ID" value="AEH23884.1"/>
    <property type="molecule type" value="Genomic_DNA"/>
</dbReference>
<evidence type="ECO:0000313" key="2">
    <source>
        <dbReference type="EMBL" id="AEH23884.1"/>
    </source>
</evidence>
<dbReference type="OrthoDB" id="4907at2157"/>
<name>F8AFX8_PYRYC</name>
<feature type="domain" description="NAD-dependent epimerase/dehydratase" evidence="1">
    <location>
        <begin position="7"/>
        <end position="236"/>
    </location>
</feature>
<dbReference type="GeneID" id="10836756"/>
<dbReference type="Gene3D" id="3.40.50.720">
    <property type="entry name" value="NAD(P)-binding Rossmann-like Domain"/>
    <property type="match status" value="1"/>
</dbReference>
<dbReference type="InterPro" id="IPR001509">
    <property type="entry name" value="Epimerase_deHydtase"/>
</dbReference>
<proteinExistence type="predicted"/>
<dbReference type="CDD" id="cd05256">
    <property type="entry name" value="UDP_AE_SDR_e"/>
    <property type="match status" value="1"/>
</dbReference>
<dbReference type="InterPro" id="IPR036291">
    <property type="entry name" value="NAD(P)-bd_dom_sf"/>
</dbReference>
<accession>F8AFX8</accession>
<dbReference type="HOGENOM" id="CLU_007383_1_7_2"/>
<dbReference type="Proteomes" id="UP000008386">
    <property type="component" value="Chromosome"/>
</dbReference>